<keyword evidence="7" id="KW-1185">Reference proteome</keyword>
<evidence type="ECO:0000259" key="5">
    <source>
        <dbReference type="Pfam" id="PF14833"/>
    </source>
</evidence>
<reference evidence="6" key="1">
    <citation type="journal article" date="2015" name="PeerJ">
        <title>First genomic representation of candidate bacterial phylum KSB3 points to enhanced environmental sensing as a trigger of wastewater bulking.</title>
        <authorList>
            <person name="Sekiguchi Y."/>
            <person name="Ohashi A."/>
            <person name="Parks D.H."/>
            <person name="Yamauchi T."/>
            <person name="Tyson G.W."/>
            <person name="Hugenholtz P."/>
        </authorList>
    </citation>
    <scope>NUCLEOTIDE SEQUENCE [LARGE SCALE GENOMIC DNA]</scope>
</reference>
<accession>A0A0S6VWA0</accession>
<organism evidence="6">
    <name type="scientific">Candidatus Moduliflexus flocculans</name>
    <dbReference type="NCBI Taxonomy" id="1499966"/>
    <lineage>
        <taxon>Bacteria</taxon>
        <taxon>Candidatus Moduliflexota</taxon>
        <taxon>Candidatus Moduliflexia</taxon>
        <taxon>Candidatus Moduliflexales</taxon>
        <taxon>Candidatus Moduliflexaceae</taxon>
    </lineage>
</organism>
<evidence type="ECO:0000313" key="7">
    <source>
        <dbReference type="Proteomes" id="UP000030700"/>
    </source>
</evidence>
<dbReference type="STRING" id="1499966.U14_01318"/>
<dbReference type="InterPro" id="IPR029154">
    <property type="entry name" value="HIBADH-like_NADP-bd"/>
</dbReference>
<dbReference type="InterPro" id="IPR015815">
    <property type="entry name" value="HIBADH-related"/>
</dbReference>
<dbReference type="GO" id="GO:0050661">
    <property type="term" value="F:NADP binding"/>
    <property type="evidence" value="ECO:0007669"/>
    <property type="project" value="InterPro"/>
</dbReference>
<feature type="domain" description="6-phosphogluconate dehydrogenase NADP-binding" evidence="4">
    <location>
        <begin position="3"/>
        <end position="162"/>
    </location>
</feature>
<dbReference type="SUPFAM" id="SSF48179">
    <property type="entry name" value="6-phosphogluconate dehydrogenase C-terminal domain-like"/>
    <property type="match status" value="1"/>
</dbReference>
<dbReference type="GO" id="GO:0051287">
    <property type="term" value="F:NAD binding"/>
    <property type="evidence" value="ECO:0007669"/>
    <property type="project" value="InterPro"/>
</dbReference>
<dbReference type="Gene3D" id="3.40.50.720">
    <property type="entry name" value="NAD(P)-binding Rossmann-like Domain"/>
    <property type="match status" value="1"/>
</dbReference>
<evidence type="ECO:0000256" key="2">
    <source>
        <dbReference type="ARBA" id="ARBA00023027"/>
    </source>
</evidence>
<sequence length="291" mass="30425">MKRIGWIGTGVMGKSMAGYMQAAGHQLYVFNRTKAKAQVLLDNGAVWCETPAEVAWQAEIVFSIVGFPADVEQTYLGEQGVLSVNGACRIIVDMTTSQPALARKIAQAAAANGIASLDAPVSGGDVGARNAALAIMVGGEQAAFDEVLPLFQLMGKNIALMGEAGAGQHTKMCNQILIAGTMIGVCESLLYAAKVGLDQQAVINIIGQGAAASWSINTLGPRIAQGNFDPGFFVEHFVKDMGIALKEAEALNLSLPGLALVHQLYVALKAQGRGRLGTQALMLALKTLNGE</sequence>
<dbReference type="PANTHER" id="PTHR43060:SF15">
    <property type="entry name" value="3-HYDROXYISOBUTYRATE DEHYDROGENASE-LIKE 1, MITOCHONDRIAL-RELATED"/>
    <property type="match status" value="1"/>
</dbReference>
<protein>
    <submittedName>
        <fullName evidence="6">NAD binding domain of 6-phosphogluconate dehydrogenase</fullName>
    </submittedName>
</protein>
<feature type="domain" description="3-hydroxyisobutyrate dehydrogenase-like NAD-binding" evidence="5">
    <location>
        <begin position="165"/>
        <end position="282"/>
    </location>
</feature>
<dbReference type="InterPro" id="IPR008927">
    <property type="entry name" value="6-PGluconate_DH-like_C_sf"/>
</dbReference>
<dbReference type="HOGENOM" id="CLU_035117_1_0_0"/>
<dbReference type="SUPFAM" id="SSF51735">
    <property type="entry name" value="NAD(P)-binding Rossmann-fold domains"/>
    <property type="match status" value="1"/>
</dbReference>
<gene>
    <name evidence="6" type="ORF">U14_01318</name>
</gene>
<name>A0A0S6VWA0_9BACT</name>
<dbReference type="Proteomes" id="UP000030700">
    <property type="component" value="Unassembled WGS sequence"/>
</dbReference>
<evidence type="ECO:0000313" key="6">
    <source>
        <dbReference type="EMBL" id="GAK50092.1"/>
    </source>
</evidence>
<feature type="active site" evidence="3">
    <location>
        <position position="171"/>
    </location>
</feature>
<evidence type="ECO:0000256" key="1">
    <source>
        <dbReference type="ARBA" id="ARBA00023002"/>
    </source>
</evidence>
<dbReference type="InterPro" id="IPR036291">
    <property type="entry name" value="NAD(P)-bd_dom_sf"/>
</dbReference>
<dbReference type="Gene3D" id="1.10.1040.10">
    <property type="entry name" value="N-(1-d-carboxylethyl)-l-norvaline Dehydrogenase, domain 2"/>
    <property type="match status" value="1"/>
</dbReference>
<proteinExistence type="predicted"/>
<dbReference type="PANTHER" id="PTHR43060">
    <property type="entry name" value="3-HYDROXYISOBUTYRATE DEHYDROGENASE-LIKE 1, MITOCHONDRIAL-RELATED"/>
    <property type="match status" value="1"/>
</dbReference>
<dbReference type="Pfam" id="PF03446">
    <property type="entry name" value="NAD_binding_2"/>
    <property type="match status" value="1"/>
</dbReference>
<dbReference type="GO" id="GO:0016491">
    <property type="term" value="F:oxidoreductase activity"/>
    <property type="evidence" value="ECO:0007669"/>
    <property type="project" value="UniProtKB-KW"/>
</dbReference>
<dbReference type="PIRSF" id="PIRSF000103">
    <property type="entry name" value="HIBADH"/>
    <property type="match status" value="1"/>
</dbReference>
<evidence type="ECO:0000259" key="4">
    <source>
        <dbReference type="Pfam" id="PF03446"/>
    </source>
</evidence>
<dbReference type="EMBL" id="DF820455">
    <property type="protein sequence ID" value="GAK50092.1"/>
    <property type="molecule type" value="Genomic_DNA"/>
</dbReference>
<dbReference type="InterPro" id="IPR006115">
    <property type="entry name" value="6PGDH_NADP-bd"/>
</dbReference>
<dbReference type="Pfam" id="PF14833">
    <property type="entry name" value="NAD_binding_11"/>
    <property type="match status" value="1"/>
</dbReference>
<dbReference type="InterPro" id="IPR013328">
    <property type="entry name" value="6PGD_dom2"/>
</dbReference>
<dbReference type="AlphaFoldDB" id="A0A0S6VWA0"/>
<keyword evidence="2" id="KW-0520">NAD</keyword>
<keyword evidence="1" id="KW-0560">Oxidoreductase</keyword>
<evidence type="ECO:0000256" key="3">
    <source>
        <dbReference type="PIRSR" id="PIRSR000103-1"/>
    </source>
</evidence>